<evidence type="ECO:0000259" key="4">
    <source>
        <dbReference type="PROSITE" id="PS01124"/>
    </source>
</evidence>
<name>A0A559KFM6_9BACL</name>
<keyword evidence="6" id="KW-1185">Reference proteome</keyword>
<keyword evidence="2" id="KW-0238">DNA-binding</keyword>
<dbReference type="PANTHER" id="PTHR43280">
    <property type="entry name" value="ARAC-FAMILY TRANSCRIPTIONAL REGULATOR"/>
    <property type="match status" value="1"/>
</dbReference>
<dbReference type="Proteomes" id="UP000317036">
    <property type="component" value="Unassembled WGS sequence"/>
</dbReference>
<dbReference type="InterPro" id="IPR018060">
    <property type="entry name" value="HTH_AraC"/>
</dbReference>
<evidence type="ECO:0000313" key="5">
    <source>
        <dbReference type="EMBL" id="TVY10932.1"/>
    </source>
</evidence>
<dbReference type="AlphaFoldDB" id="A0A559KFM6"/>
<dbReference type="PROSITE" id="PS01124">
    <property type="entry name" value="HTH_ARAC_FAMILY_2"/>
    <property type="match status" value="1"/>
</dbReference>
<dbReference type="EMBL" id="VNJI01000005">
    <property type="protein sequence ID" value="TVY10932.1"/>
    <property type="molecule type" value="Genomic_DNA"/>
</dbReference>
<dbReference type="GO" id="GO:0043565">
    <property type="term" value="F:sequence-specific DNA binding"/>
    <property type="evidence" value="ECO:0007669"/>
    <property type="project" value="InterPro"/>
</dbReference>
<organism evidence="5 6">
    <name type="scientific">Paenibacillus cremeus</name>
    <dbReference type="NCBI Taxonomy" id="2163881"/>
    <lineage>
        <taxon>Bacteria</taxon>
        <taxon>Bacillati</taxon>
        <taxon>Bacillota</taxon>
        <taxon>Bacilli</taxon>
        <taxon>Bacillales</taxon>
        <taxon>Paenibacillaceae</taxon>
        <taxon>Paenibacillus</taxon>
    </lineage>
</organism>
<evidence type="ECO:0000256" key="2">
    <source>
        <dbReference type="ARBA" id="ARBA00023125"/>
    </source>
</evidence>
<dbReference type="Gene3D" id="1.10.10.60">
    <property type="entry name" value="Homeodomain-like"/>
    <property type="match status" value="2"/>
</dbReference>
<sequence>MRSSRSVDPRAYVYWHQKEQFQLEQDTSGYWTMFAVESGRFTYKIGREEGDAGFADLVVCPPHTAFHRRTLTPLTFHFVQFIWEIEPGEEEAKRWTGKITIADTERLASTYRYLRSMSRVGLHDPASGPMRHLLNDLLLSAELERSLQQDEAREGADPLMHQARLWLLAHAFEPFAMSELSAALGLSPVQLTRKFRAAYGHTPSAYVTELRISRACRLLEETTLTLEAIAQRCGYENGFYLSRVFRSRMGTVPSAYRKLHRV</sequence>
<dbReference type="RefSeq" id="WP_144844336.1">
    <property type="nucleotide sequence ID" value="NZ_VNJI01000005.1"/>
</dbReference>
<proteinExistence type="predicted"/>
<reference evidence="5 6" key="1">
    <citation type="submission" date="2019-07" db="EMBL/GenBank/DDBJ databases">
        <authorList>
            <person name="Kim J."/>
        </authorList>
    </citation>
    <scope>NUCLEOTIDE SEQUENCE [LARGE SCALE GENOMIC DNA]</scope>
    <source>
        <strain evidence="5 6">JC52</strain>
    </source>
</reference>
<gene>
    <name evidence="5" type="ORF">FPZ49_05495</name>
</gene>
<dbReference type="Pfam" id="PF12833">
    <property type="entry name" value="HTH_18"/>
    <property type="match status" value="1"/>
</dbReference>
<keyword evidence="1" id="KW-0805">Transcription regulation</keyword>
<keyword evidence="3" id="KW-0804">Transcription</keyword>
<dbReference type="GO" id="GO:0003700">
    <property type="term" value="F:DNA-binding transcription factor activity"/>
    <property type="evidence" value="ECO:0007669"/>
    <property type="project" value="InterPro"/>
</dbReference>
<dbReference type="PANTHER" id="PTHR43280:SF2">
    <property type="entry name" value="HTH-TYPE TRANSCRIPTIONAL REGULATOR EXSA"/>
    <property type="match status" value="1"/>
</dbReference>
<accession>A0A559KFM6</accession>
<dbReference type="SUPFAM" id="SSF46689">
    <property type="entry name" value="Homeodomain-like"/>
    <property type="match status" value="2"/>
</dbReference>
<evidence type="ECO:0000313" key="6">
    <source>
        <dbReference type="Proteomes" id="UP000317036"/>
    </source>
</evidence>
<feature type="domain" description="HTH araC/xylS-type" evidence="4">
    <location>
        <begin position="161"/>
        <end position="259"/>
    </location>
</feature>
<evidence type="ECO:0000256" key="3">
    <source>
        <dbReference type="ARBA" id="ARBA00023163"/>
    </source>
</evidence>
<protein>
    <submittedName>
        <fullName evidence="5">Helix-turn-helix transcriptional regulator</fullName>
    </submittedName>
</protein>
<dbReference type="OrthoDB" id="2636626at2"/>
<dbReference type="InterPro" id="IPR009057">
    <property type="entry name" value="Homeodomain-like_sf"/>
</dbReference>
<dbReference type="SMART" id="SM00342">
    <property type="entry name" value="HTH_ARAC"/>
    <property type="match status" value="1"/>
</dbReference>
<evidence type="ECO:0000256" key="1">
    <source>
        <dbReference type="ARBA" id="ARBA00023015"/>
    </source>
</evidence>
<comment type="caution">
    <text evidence="5">The sequence shown here is derived from an EMBL/GenBank/DDBJ whole genome shotgun (WGS) entry which is preliminary data.</text>
</comment>